<organism evidence="2 3">
    <name type="scientific">Hypholoma sublateritium (strain FD-334 SS-4)</name>
    <dbReference type="NCBI Taxonomy" id="945553"/>
    <lineage>
        <taxon>Eukaryota</taxon>
        <taxon>Fungi</taxon>
        <taxon>Dikarya</taxon>
        <taxon>Basidiomycota</taxon>
        <taxon>Agaricomycotina</taxon>
        <taxon>Agaricomycetes</taxon>
        <taxon>Agaricomycetidae</taxon>
        <taxon>Agaricales</taxon>
        <taxon>Agaricineae</taxon>
        <taxon>Strophariaceae</taxon>
        <taxon>Hypholoma</taxon>
    </lineage>
</organism>
<sequence length="484" mass="53456">MATSESTFIPPQFSHLVNRPPSFWRPRRQSTRSSLLSNRPINEELSRLKEGINFWVLEHSKIHAVLTKCHTELTAAQQKILTLEHKTDLDTQIIMDLRRKLAQYPRPAETMNIGTVPSRQDTGTPIEPLTSVAVSSTETLSTVRPSKKAPTIKEYSNALHLTLATRKELRDQRKVTKFWKGRASLTVGEHDLITPSTSAISSIHERIPARRQAALETLIMRRGLASQLANTSLLGRVSSNIEAEQAPQFNVTLSEVHTLSSSCSKSSVGSRLAPLASESLKAEINSMLGSQGSSTLLSYLPRKSRGSSSASLVVSGSSKSMNTRHIIESTSNSSLGLERTFEVNNIMADHATLFDASFLRGLPSISSFLQISALPSGSSETFGEHLAASARSQNPTPHKAAADRTIFLSPSVKQASKECTSRRSWQQYTSTKFNIVNRPSAEVAEPQTKRRKPQSDKENIRLSLSLPVFQRRRSRLPVPIFGKK</sequence>
<evidence type="ECO:0000313" key="3">
    <source>
        <dbReference type="Proteomes" id="UP000054270"/>
    </source>
</evidence>
<dbReference type="OrthoDB" id="2798624at2759"/>
<dbReference type="AlphaFoldDB" id="A0A0D2P8K9"/>
<name>A0A0D2P8K9_HYPSF</name>
<gene>
    <name evidence="2" type="ORF">HYPSUDRAFT_51885</name>
</gene>
<dbReference type="STRING" id="945553.A0A0D2P8K9"/>
<dbReference type="EMBL" id="KN817524">
    <property type="protein sequence ID" value="KJA27329.1"/>
    <property type="molecule type" value="Genomic_DNA"/>
</dbReference>
<reference evidence="3" key="1">
    <citation type="submission" date="2014-04" db="EMBL/GenBank/DDBJ databases">
        <title>Evolutionary Origins and Diversification of the Mycorrhizal Mutualists.</title>
        <authorList>
            <consortium name="DOE Joint Genome Institute"/>
            <consortium name="Mycorrhizal Genomics Consortium"/>
            <person name="Kohler A."/>
            <person name="Kuo A."/>
            <person name="Nagy L.G."/>
            <person name="Floudas D."/>
            <person name="Copeland A."/>
            <person name="Barry K.W."/>
            <person name="Cichocki N."/>
            <person name="Veneault-Fourrey C."/>
            <person name="LaButti K."/>
            <person name="Lindquist E.A."/>
            <person name="Lipzen A."/>
            <person name="Lundell T."/>
            <person name="Morin E."/>
            <person name="Murat C."/>
            <person name="Riley R."/>
            <person name="Ohm R."/>
            <person name="Sun H."/>
            <person name="Tunlid A."/>
            <person name="Henrissat B."/>
            <person name="Grigoriev I.V."/>
            <person name="Hibbett D.S."/>
            <person name="Martin F."/>
        </authorList>
    </citation>
    <scope>NUCLEOTIDE SEQUENCE [LARGE SCALE GENOMIC DNA]</scope>
    <source>
        <strain evidence="3">FD-334 SS-4</strain>
    </source>
</reference>
<protein>
    <submittedName>
        <fullName evidence="2">Uncharacterized protein</fullName>
    </submittedName>
</protein>
<evidence type="ECO:0000313" key="2">
    <source>
        <dbReference type="EMBL" id="KJA27329.1"/>
    </source>
</evidence>
<feature type="region of interest" description="Disordered" evidence="1">
    <location>
        <begin position="441"/>
        <end position="463"/>
    </location>
</feature>
<dbReference type="Proteomes" id="UP000054270">
    <property type="component" value="Unassembled WGS sequence"/>
</dbReference>
<proteinExistence type="predicted"/>
<keyword evidence="3" id="KW-1185">Reference proteome</keyword>
<evidence type="ECO:0000256" key="1">
    <source>
        <dbReference type="SAM" id="MobiDB-lite"/>
    </source>
</evidence>
<accession>A0A0D2P8K9</accession>